<gene>
    <name evidence="2" type="ORF">BD01_0482</name>
</gene>
<evidence type="ECO:0000313" key="3">
    <source>
        <dbReference type="Proteomes" id="UP000019434"/>
    </source>
</evidence>
<dbReference type="OrthoDB" id="97438at2157"/>
<dbReference type="KEGG" id="tnu:BD01_0482"/>
<dbReference type="Proteomes" id="UP000019434">
    <property type="component" value="Chromosome"/>
</dbReference>
<dbReference type="STRING" id="195522.BD01_0482"/>
<feature type="region of interest" description="Disordered" evidence="1">
    <location>
        <begin position="23"/>
        <end position="57"/>
    </location>
</feature>
<dbReference type="EMBL" id="CP007264">
    <property type="protein sequence ID" value="AHL22107.1"/>
    <property type="molecule type" value="Genomic_DNA"/>
</dbReference>
<proteinExistence type="predicted"/>
<sequence length="818" mass="91072">MKRVLIAILLVFVVLSAGCMGGTNTPTTESQSATSSSIGNQGESPTTSSTATPEESVKAEPWAYQSLNLEPTEELGYSLHTGSLSGTNAEVEVIVIDKPADFAKTSANWEASPDEVSANNVVFQVGKNVYYFELRGNGVYTEAGRVVGDLFDFIRLDDDKYIGWENGVVRVYLRSLNKYREKKGVLAYATTVIGGKLAIVTSFEDNLTVTTFEGGNAESEDYTFDCTILSMHPAFGDGTIAGFYMGTTCGFYYVDPDLNVHDSGLGDDSWQIVSNDHDEVGSVVLYSSDSNSVVTAYYDWDDDAVYVSEPLKVEKRPSSASLSWFYLALAYGNKLYLYELGEDSAYHYVGTITFPDLVLDVKLVQPDDNTLEIGVAWSRGFAHIVVPVSELKGEHTFSVGKELSESTGTETAGETGTSTSAPGELNLEGVLESFTFEEVNFGDLKGVRIHLLKSPDYRNVHDWMGWASYAAAGLPDVYFSFGNYLVRVRGGEIKNLYYSGEDINKYSLSAVYVLPATPKDISINIYDSDEPFFAGTDGKLYLIYDNELKSEDTPKGKIRYYETTGYVSWNIDADGVTALARKGNYYYTAWKGKTLYVITYTSDQLYNARHDGLPAVTPKSITLPEDIVAVYPMKYGEGLLIRTETGLYLYDVAGYYKYGAGKLYTLLTNVPGRFAYQHYTEDAVIYNGNRFTWIELTGKYDSNDIYVPVARVYPATVTVPGAKTFSIMFNTYDTQLAVGFDGRIALYNVTTGYYYDENDNRVYYLNLTLDQSFSVPFTPDYVYGEDECYCHVSFHANYYYAWAGNDFYVLLGPNHRRW</sequence>
<feature type="compositionally biased region" description="Low complexity" evidence="1">
    <location>
        <begin position="43"/>
        <end position="54"/>
    </location>
</feature>
<dbReference type="PROSITE" id="PS51257">
    <property type="entry name" value="PROKAR_LIPOPROTEIN"/>
    <property type="match status" value="1"/>
</dbReference>
<dbReference type="eggNOG" id="arCOG09753">
    <property type="taxonomic scope" value="Archaea"/>
</dbReference>
<name>W8NSL1_9EURY</name>
<protein>
    <submittedName>
        <fullName evidence="2">Uncharacterized protein</fullName>
    </submittedName>
</protein>
<dbReference type="RefSeq" id="WP_042689539.1">
    <property type="nucleotide sequence ID" value="NZ_CP007264.1"/>
</dbReference>
<feature type="compositionally biased region" description="Polar residues" evidence="1">
    <location>
        <begin position="23"/>
        <end position="42"/>
    </location>
</feature>
<keyword evidence="3" id="KW-1185">Reference proteome</keyword>
<dbReference type="GeneID" id="24958064"/>
<feature type="compositionally biased region" description="Low complexity" evidence="1">
    <location>
        <begin position="405"/>
        <end position="422"/>
    </location>
</feature>
<accession>W8NSL1</accession>
<dbReference type="AlphaFoldDB" id="W8NSL1"/>
<evidence type="ECO:0000313" key="2">
    <source>
        <dbReference type="EMBL" id="AHL22107.1"/>
    </source>
</evidence>
<feature type="region of interest" description="Disordered" evidence="1">
    <location>
        <begin position="401"/>
        <end position="422"/>
    </location>
</feature>
<organism evidence="2 3">
    <name type="scientific">Thermococcus nautili</name>
    <dbReference type="NCBI Taxonomy" id="195522"/>
    <lineage>
        <taxon>Archaea</taxon>
        <taxon>Methanobacteriati</taxon>
        <taxon>Methanobacteriota</taxon>
        <taxon>Thermococci</taxon>
        <taxon>Thermococcales</taxon>
        <taxon>Thermococcaceae</taxon>
        <taxon>Thermococcus</taxon>
    </lineage>
</organism>
<evidence type="ECO:0000256" key="1">
    <source>
        <dbReference type="SAM" id="MobiDB-lite"/>
    </source>
</evidence>
<reference evidence="2 3" key="1">
    <citation type="submission" date="2014-02" db="EMBL/GenBank/DDBJ databases">
        <title>Genome Sequence of an Hyperthermophilic Archaeon, Thermococcus nautili 30-1, producing viral vesicles.</title>
        <authorList>
            <person name="Oberto J."/>
            <person name="Gaudin M."/>
            <person name="Cossu M."/>
            <person name="Gorlas A."/>
            <person name="Slesarev A."/>
            <person name="Marguet E."/>
            <person name="Forterre P."/>
        </authorList>
    </citation>
    <scope>NUCLEOTIDE SEQUENCE [LARGE SCALE GENOMIC DNA]</scope>
    <source>
        <strain evidence="2 3">30-1</strain>
    </source>
</reference>
<dbReference type="HOGENOM" id="CLU_345039_0_0_2"/>